<sequence>MVEEQLLPRGIEDPAVLHAMEVVPRHLFVSDALHAQAYGDFPLPIGNGQTISQPYVVALMTQLLQLTGQEKVLEIGTGCGYQSAILAALCERVYTVERLKPLLARARKTFDRLQIYNIMSKVADGTEGWPEHAPFPAIIVTAAGPQIPQPLVDQLADPGVMVLPVADLEGQTLMVVKKEGGAVTITPVESVRFVKLVGTHGWKAA</sequence>
<dbReference type="Proteomes" id="UP001154240">
    <property type="component" value="Unassembled WGS sequence"/>
</dbReference>
<evidence type="ECO:0000256" key="3">
    <source>
        <dbReference type="ARBA" id="ARBA00022490"/>
    </source>
</evidence>
<dbReference type="GO" id="GO:0030091">
    <property type="term" value="P:protein repair"/>
    <property type="evidence" value="ECO:0007669"/>
    <property type="project" value="UniProtKB-UniRule"/>
</dbReference>
<comment type="function">
    <text evidence="7">Catalyzes the methyl esterification of L-isoaspartyl residues in peptides and proteins that result from spontaneous decomposition of normal L-aspartyl and L-asparaginyl residues. It plays a role in the repair and/or degradation of damaged proteins.</text>
</comment>
<dbReference type="FunFam" id="3.40.50.150:FF:000010">
    <property type="entry name" value="Protein-L-isoaspartate O-methyltransferase"/>
    <property type="match status" value="1"/>
</dbReference>
<dbReference type="InterPro" id="IPR029063">
    <property type="entry name" value="SAM-dependent_MTases_sf"/>
</dbReference>
<evidence type="ECO:0000256" key="2">
    <source>
        <dbReference type="ARBA" id="ARBA00005369"/>
    </source>
</evidence>
<dbReference type="GO" id="GO:0032259">
    <property type="term" value="P:methylation"/>
    <property type="evidence" value="ECO:0007669"/>
    <property type="project" value="UniProtKB-KW"/>
</dbReference>
<dbReference type="AlphaFoldDB" id="A0A9X4MFE0"/>
<reference evidence="8" key="1">
    <citation type="journal article" date="2022" name="bioRxiv">
        <title>Thiovibrio frasassiensisgen. nov., sp. nov., an autotrophic, elemental sulfur disproportionating bacterium isolated from sulfidic karst sediment, and proposal of Thiovibrionaceae fam. nov.</title>
        <authorList>
            <person name="Aronson H."/>
            <person name="Thomas C."/>
            <person name="Bhattacharyya M."/>
            <person name="Eckstein S."/>
            <person name="Jensen S."/>
            <person name="Barco R."/>
            <person name="Macalady J."/>
            <person name="Amend J."/>
        </authorList>
    </citation>
    <scope>NUCLEOTIDE SEQUENCE</scope>
    <source>
        <strain evidence="8">RS19-109</strain>
    </source>
</reference>
<evidence type="ECO:0000256" key="4">
    <source>
        <dbReference type="ARBA" id="ARBA00022603"/>
    </source>
</evidence>
<dbReference type="GO" id="GO:0004719">
    <property type="term" value="F:protein-L-isoaspartate (D-aspartate) O-methyltransferase activity"/>
    <property type="evidence" value="ECO:0007669"/>
    <property type="project" value="UniProtKB-UniRule"/>
</dbReference>
<dbReference type="EC" id="2.1.1.77" evidence="7"/>
<keyword evidence="4 7" id="KW-0489">Methyltransferase</keyword>
<keyword evidence="9" id="KW-1185">Reference proteome</keyword>
<dbReference type="EMBL" id="JAPHEH010000001">
    <property type="protein sequence ID" value="MDG4475632.1"/>
    <property type="molecule type" value="Genomic_DNA"/>
</dbReference>
<comment type="similarity">
    <text evidence="2 7">Belongs to the methyltransferase superfamily. L-isoaspartyl/D-aspartyl protein methyltransferase family.</text>
</comment>
<keyword evidence="6 7" id="KW-0949">S-adenosyl-L-methionine</keyword>
<evidence type="ECO:0000256" key="1">
    <source>
        <dbReference type="ARBA" id="ARBA00004496"/>
    </source>
</evidence>
<dbReference type="GO" id="GO:0005737">
    <property type="term" value="C:cytoplasm"/>
    <property type="evidence" value="ECO:0007669"/>
    <property type="project" value="UniProtKB-SubCell"/>
</dbReference>
<organism evidence="8 9">
    <name type="scientific">Thiovibrio frasassiensis</name>
    <dbReference type="NCBI Taxonomy" id="2984131"/>
    <lineage>
        <taxon>Bacteria</taxon>
        <taxon>Pseudomonadati</taxon>
        <taxon>Thermodesulfobacteriota</taxon>
        <taxon>Desulfobulbia</taxon>
        <taxon>Desulfobulbales</taxon>
        <taxon>Thiovibrionaceae</taxon>
        <taxon>Thiovibrio</taxon>
    </lineage>
</organism>
<dbReference type="RefSeq" id="WP_371877493.1">
    <property type="nucleotide sequence ID" value="NZ_JAPHEH010000001.1"/>
</dbReference>
<protein>
    <recommendedName>
        <fullName evidence="7">Protein-L-isoaspartate O-methyltransferase</fullName>
        <ecNumber evidence="7">2.1.1.77</ecNumber>
    </recommendedName>
    <alternativeName>
        <fullName evidence="7">L-isoaspartyl protein carboxyl methyltransferase</fullName>
    </alternativeName>
    <alternativeName>
        <fullName evidence="7">Protein L-isoaspartyl methyltransferase</fullName>
    </alternativeName>
    <alternativeName>
        <fullName evidence="7">Protein-beta-aspartate methyltransferase</fullName>
        <shortName evidence="7">PIMT</shortName>
    </alternativeName>
</protein>
<accession>A0A9X4MFE0</accession>
<dbReference type="InterPro" id="IPR000682">
    <property type="entry name" value="PCMT"/>
</dbReference>
<dbReference type="PANTHER" id="PTHR11579:SF0">
    <property type="entry name" value="PROTEIN-L-ISOASPARTATE(D-ASPARTATE) O-METHYLTRANSFERASE"/>
    <property type="match status" value="1"/>
</dbReference>
<name>A0A9X4MFE0_9BACT</name>
<evidence type="ECO:0000313" key="9">
    <source>
        <dbReference type="Proteomes" id="UP001154240"/>
    </source>
</evidence>
<dbReference type="NCBIfam" id="NF001453">
    <property type="entry name" value="PRK00312.1"/>
    <property type="match status" value="1"/>
</dbReference>
<evidence type="ECO:0000313" key="8">
    <source>
        <dbReference type="EMBL" id="MDG4475632.1"/>
    </source>
</evidence>
<dbReference type="SUPFAM" id="SSF53335">
    <property type="entry name" value="S-adenosyl-L-methionine-dependent methyltransferases"/>
    <property type="match status" value="1"/>
</dbReference>
<evidence type="ECO:0000256" key="5">
    <source>
        <dbReference type="ARBA" id="ARBA00022679"/>
    </source>
</evidence>
<comment type="catalytic activity">
    <reaction evidence="7">
        <text>[protein]-L-isoaspartate + S-adenosyl-L-methionine = [protein]-L-isoaspartate alpha-methyl ester + S-adenosyl-L-homocysteine</text>
        <dbReference type="Rhea" id="RHEA:12705"/>
        <dbReference type="Rhea" id="RHEA-COMP:12143"/>
        <dbReference type="Rhea" id="RHEA-COMP:12144"/>
        <dbReference type="ChEBI" id="CHEBI:57856"/>
        <dbReference type="ChEBI" id="CHEBI:59789"/>
        <dbReference type="ChEBI" id="CHEBI:90596"/>
        <dbReference type="ChEBI" id="CHEBI:90598"/>
        <dbReference type="EC" id="2.1.1.77"/>
    </reaction>
</comment>
<dbReference type="CDD" id="cd02440">
    <property type="entry name" value="AdoMet_MTases"/>
    <property type="match status" value="1"/>
</dbReference>
<gene>
    <name evidence="7" type="primary">pcm</name>
    <name evidence="8" type="ORF">OLX77_05590</name>
</gene>
<keyword evidence="5 7" id="KW-0808">Transferase</keyword>
<comment type="subcellular location">
    <subcellularLocation>
        <location evidence="1 7">Cytoplasm</location>
    </subcellularLocation>
</comment>
<dbReference type="Gene3D" id="3.40.50.150">
    <property type="entry name" value="Vaccinia Virus protein VP39"/>
    <property type="match status" value="1"/>
</dbReference>
<dbReference type="NCBIfam" id="TIGR00080">
    <property type="entry name" value="pimt"/>
    <property type="match status" value="1"/>
</dbReference>
<dbReference type="HAMAP" id="MF_00090">
    <property type="entry name" value="PIMT"/>
    <property type="match status" value="1"/>
</dbReference>
<comment type="caution">
    <text evidence="8">The sequence shown here is derived from an EMBL/GenBank/DDBJ whole genome shotgun (WGS) entry which is preliminary data.</text>
</comment>
<feature type="active site" evidence="7">
    <location>
        <position position="52"/>
    </location>
</feature>
<dbReference type="PANTHER" id="PTHR11579">
    <property type="entry name" value="PROTEIN-L-ISOASPARTATE O-METHYLTRANSFERASE"/>
    <property type="match status" value="1"/>
</dbReference>
<reference evidence="8" key="2">
    <citation type="submission" date="2022-10" db="EMBL/GenBank/DDBJ databases">
        <authorList>
            <person name="Aronson H.S."/>
        </authorList>
    </citation>
    <scope>NUCLEOTIDE SEQUENCE</scope>
    <source>
        <strain evidence="8">RS19-109</strain>
    </source>
</reference>
<dbReference type="Pfam" id="PF01135">
    <property type="entry name" value="PCMT"/>
    <property type="match status" value="1"/>
</dbReference>
<proteinExistence type="inferred from homology"/>
<evidence type="ECO:0000256" key="7">
    <source>
        <dbReference type="HAMAP-Rule" id="MF_00090"/>
    </source>
</evidence>
<evidence type="ECO:0000256" key="6">
    <source>
        <dbReference type="ARBA" id="ARBA00022691"/>
    </source>
</evidence>
<keyword evidence="3 7" id="KW-0963">Cytoplasm</keyword>